<name>A0ABR6U6R1_9ACTN</name>
<evidence type="ECO:0000256" key="1">
    <source>
        <dbReference type="SAM" id="MobiDB-lite"/>
    </source>
</evidence>
<keyword evidence="3" id="KW-1185">Reference proteome</keyword>
<dbReference type="EMBL" id="JACMYC010000003">
    <property type="protein sequence ID" value="MBC2960121.1"/>
    <property type="molecule type" value="Genomic_DNA"/>
</dbReference>
<feature type="region of interest" description="Disordered" evidence="1">
    <location>
        <begin position="177"/>
        <end position="275"/>
    </location>
</feature>
<dbReference type="SUPFAM" id="SSF55729">
    <property type="entry name" value="Acyl-CoA N-acyltransferases (Nat)"/>
    <property type="match status" value="1"/>
</dbReference>
<feature type="compositionally biased region" description="Pro residues" evidence="1">
    <location>
        <begin position="241"/>
        <end position="265"/>
    </location>
</feature>
<accession>A0ABR6U6R1</accession>
<protein>
    <recommendedName>
        <fullName evidence="4">N-acetyltransferase domain-containing protein</fullName>
    </recommendedName>
</protein>
<dbReference type="InterPro" id="IPR016181">
    <property type="entry name" value="Acyl_CoA_acyltransferase"/>
</dbReference>
<reference evidence="2 3" key="1">
    <citation type="submission" date="2020-08" db="EMBL/GenBank/DDBJ databases">
        <title>novel species in genus Nocardioides.</title>
        <authorList>
            <person name="Zhang G."/>
        </authorList>
    </citation>
    <scope>NUCLEOTIDE SEQUENCE [LARGE SCALE GENOMIC DNA]</scope>
    <source>
        <strain evidence="2 3">SC8A-24</strain>
    </source>
</reference>
<dbReference type="Gene3D" id="3.40.630.30">
    <property type="match status" value="1"/>
</dbReference>
<dbReference type="Proteomes" id="UP000604001">
    <property type="component" value="Unassembled WGS sequence"/>
</dbReference>
<evidence type="ECO:0008006" key="4">
    <source>
        <dbReference type="Google" id="ProtNLM"/>
    </source>
</evidence>
<evidence type="ECO:0000313" key="2">
    <source>
        <dbReference type="EMBL" id="MBC2960121.1"/>
    </source>
</evidence>
<feature type="compositionally biased region" description="Low complexity" evidence="1">
    <location>
        <begin position="266"/>
        <end position="275"/>
    </location>
</feature>
<comment type="caution">
    <text evidence="2">The sequence shown here is derived from an EMBL/GenBank/DDBJ whole genome shotgun (WGS) entry which is preliminary data.</text>
</comment>
<dbReference type="RefSeq" id="WP_186345367.1">
    <property type="nucleotide sequence ID" value="NZ_BMMR01000003.1"/>
</dbReference>
<feature type="region of interest" description="Disordered" evidence="1">
    <location>
        <begin position="1"/>
        <end position="21"/>
    </location>
</feature>
<evidence type="ECO:0000313" key="3">
    <source>
        <dbReference type="Proteomes" id="UP000604001"/>
    </source>
</evidence>
<proteinExistence type="predicted"/>
<sequence length="322" mass="32590">MDDRAPAERPRPEPRVERARPADRGLVARLLEAVVAEDPSVAPEVASGSLRAAQWLQRTPTDWQGVAVLDADGVRSVVGYVAISAASGPGRLLVHPAYRRTDLEARLLASARVALAEAPAPAPVVVEAETEPELVRVGPAPTTWRQRVTEPVGAVAIVAAGLVAVLAVQVGTGPLADVVPFLGRDRDASSGSQVRADRDPTPSPASPSAEPTAAVPVPGVVLTPAPTTVAPAPGTAGPGSGPTPAPTGPVAPSPTPAPTDPPRQAPGPTSGLLDPVVDEVVEVLDGATGNAATPVTGAVRDVLDLTTDVLDDVLGLLVPPRP</sequence>
<feature type="compositionally biased region" description="Low complexity" evidence="1">
    <location>
        <begin position="206"/>
        <end position="235"/>
    </location>
</feature>
<organism evidence="2 3">
    <name type="scientific">Nocardioides deserti</name>
    <dbReference type="NCBI Taxonomy" id="1588644"/>
    <lineage>
        <taxon>Bacteria</taxon>
        <taxon>Bacillati</taxon>
        <taxon>Actinomycetota</taxon>
        <taxon>Actinomycetes</taxon>
        <taxon>Propionibacteriales</taxon>
        <taxon>Nocardioidaceae</taxon>
        <taxon>Nocardioides</taxon>
    </lineage>
</organism>
<gene>
    <name evidence="2" type="ORF">H7344_07410</name>
</gene>